<proteinExistence type="predicted"/>
<name>A0A0E9WVK0_ANGAN</name>
<dbReference type="EMBL" id="GBXM01015044">
    <property type="protein sequence ID" value="JAH93533.1"/>
    <property type="molecule type" value="Transcribed_RNA"/>
</dbReference>
<evidence type="ECO:0000313" key="1">
    <source>
        <dbReference type="EMBL" id="JAH93533.1"/>
    </source>
</evidence>
<protein>
    <submittedName>
        <fullName evidence="1">Uncharacterized protein</fullName>
    </submittedName>
</protein>
<reference evidence="1" key="1">
    <citation type="submission" date="2014-11" db="EMBL/GenBank/DDBJ databases">
        <authorList>
            <person name="Amaro Gonzalez C."/>
        </authorList>
    </citation>
    <scope>NUCLEOTIDE SEQUENCE</scope>
</reference>
<sequence length="97" mass="11121">MAPFTTADCTEMFFHLVLQFVLISRNGFPHSAAIRVSVFVSSLFHAVTTKNFGIKGFFLSFFVKTRPQSNSKLSLLHRSRCTWSLSHQKGRSIYKYI</sequence>
<accession>A0A0E9WVK0</accession>
<organism evidence="1">
    <name type="scientific">Anguilla anguilla</name>
    <name type="common">European freshwater eel</name>
    <name type="synonym">Muraena anguilla</name>
    <dbReference type="NCBI Taxonomy" id="7936"/>
    <lineage>
        <taxon>Eukaryota</taxon>
        <taxon>Metazoa</taxon>
        <taxon>Chordata</taxon>
        <taxon>Craniata</taxon>
        <taxon>Vertebrata</taxon>
        <taxon>Euteleostomi</taxon>
        <taxon>Actinopterygii</taxon>
        <taxon>Neopterygii</taxon>
        <taxon>Teleostei</taxon>
        <taxon>Anguilliformes</taxon>
        <taxon>Anguillidae</taxon>
        <taxon>Anguilla</taxon>
    </lineage>
</organism>
<reference evidence="1" key="2">
    <citation type="journal article" date="2015" name="Fish Shellfish Immunol.">
        <title>Early steps in the European eel (Anguilla anguilla)-Vibrio vulnificus interaction in the gills: Role of the RtxA13 toxin.</title>
        <authorList>
            <person name="Callol A."/>
            <person name="Pajuelo D."/>
            <person name="Ebbesson L."/>
            <person name="Teles M."/>
            <person name="MacKenzie S."/>
            <person name="Amaro C."/>
        </authorList>
    </citation>
    <scope>NUCLEOTIDE SEQUENCE</scope>
</reference>
<dbReference type="AlphaFoldDB" id="A0A0E9WVK0"/>